<keyword evidence="3 7" id="KW-0378">Hydrolase</keyword>
<dbReference type="GO" id="GO:0006508">
    <property type="term" value="P:proteolysis"/>
    <property type="evidence" value="ECO:0007669"/>
    <property type="project" value="UniProtKB-KW"/>
</dbReference>
<evidence type="ECO:0000256" key="4">
    <source>
        <dbReference type="ARBA" id="ARBA00022807"/>
    </source>
</evidence>
<comment type="similarity">
    <text evidence="1">Belongs to the peptidase C40 family.</text>
</comment>
<evidence type="ECO:0000256" key="3">
    <source>
        <dbReference type="ARBA" id="ARBA00022801"/>
    </source>
</evidence>
<evidence type="ECO:0000256" key="1">
    <source>
        <dbReference type="ARBA" id="ARBA00007074"/>
    </source>
</evidence>
<feature type="compositionally biased region" description="Basic and acidic residues" evidence="5">
    <location>
        <begin position="42"/>
        <end position="51"/>
    </location>
</feature>
<dbReference type="RefSeq" id="WP_243407833.1">
    <property type="nucleotide sequence ID" value="NZ_FZMO01000334.1"/>
</dbReference>
<feature type="region of interest" description="Disordered" evidence="5">
    <location>
        <begin position="1"/>
        <end position="67"/>
    </location>
</feature>
<evidence type="ECO:0000256" key="2">
    <source>
        <dbReference type="ARBA" id="ARBA00022670"/>
    </source>
</evidence>
<reference evidence="7 8" key="1">
    <citation type="submission" date="2017-06" db="EMBL/GenBank/DDBJ databases">
        <authorList>
            <person name="Kim H.J."/>
            <person name="Triplett B.A."/>
        </authorList>
    </citation>
    <scope>NUCLEOTIDE SEQUENCE [LARGE SCALE GENOMIC DNA]</scope>
    <source>
        <strain evidence="7">FRACA_ARgP5</strain>
    </source>
</reference>
<keyword evidence="8" id="KW-1185">Reference proteome</keyword>
<evidence type="ECO:0000313" key="8">
    <source>
        <dbReference type="Proteomes" id="UP000234331"/>
    </source>
</evidence>
<name>A0A2I2KWF2_9ACTN</name>
<protein>
    <submittedName>
        <fullName evidence="7">Cell wall-associated hydrolase, invasion-associated protein</fullName>
    </submittedName>
</protein>
<feature type="domain" description="NlpC/P60" evidence="6">
    <location>
        <begin position="341"/>
        <end position="457"/>
    </location>
</feature>
<dbReference type="PANTHER" id="PTHR47359:SF3">
    <property type="entry name" value="NLP_P60 DOMAIN-CONTAINING PROTEIN-RELATED"/>
    <property type="match status" value="1"/>
</dbReference>
<evidence type="ECO:0000256" key="5">
    <source>
        <dbReference type="SAM" id="MobiDB-lite"/>
    </source>
</evidence>
<dbReference type="PANTHER" id="PTHR47359">
    <property type="entry name" value="PEPTIDOGLYCAN DL-ENDOPEPTIDASE CWLO"/>
    <property type="match status" value="1"/>
</dbReference>
<dbReference type="Pfam" id="PF00877">
    <property type="entry name" value="NLPC_P60"/>
    <property type="match status" value="1"/>
</dbReference>
<dbReference type="InterPro" id="IPR051794">
    <property type="entry name" value="PG_Endopeptidase_C40"/>
</dbReference>
<dbReference type="SUPFAM" id="SSF54001">
    <property type="entry name" value="Cysteine proteinases"/>
    <property type="match status" value="1"/>
</dbReference>
<dbReference type="EMBL" id="FZMO01000334">
    <property type="protein sequence ID" value="SNQ49991.1"/>
    <property type="molecule type" value="Genomic_DNA"/>
</dbReference>
<accession>A0A2I2KWF2</accession>
<keyword evidence="4" id="KW-0788">Thiol protease</keyword>
<sequence length="457" mass="47237">MSSVPTEGRRNAGESCSETRHRDADSGADIDADAGADIDAEDAFRARRGRADVPTAASCPPDPPRASRQAVSCLTGLLLAAPMALTGLAGAAWGAPGPAAPATSSSLAEVQVEIDRTKAALDASVRQSARAAEEFDAGRIRLAAAERAASAAAARVGRANQAVRAASDRHRGLAVSVDRSGGFSELSLLLGGDPRRALDRLGAVDALARRQRVADGGLRLARRDLTEARREADDALAGKKKIVDDLAERKSALAATATDQQDLLGQLQARFAELEKRARARAEAARRARQAAAAAAAAAAARQAAAESARYGQQAGAAAAAGKGFAATPVTAAPAEPPLGSGGAGTAVREAYAQLGKPYVWGAEGPGTFDCSGLTQWVWRKAGVALSHYTGSQWNEGRRVSRAELVAGDLVFFHADIDHVGIYVGSGKMINAPRTGEVVRVEDVWWSSFQGGVRPGA</sequence>
<dbReference type="GO" id="GO:0008234">
    <property type="term" value="F:cysteine-type peptidase activity"/>
    <property type="evidence" value="ECO:0007669"/>
    <property type="project" value="UniProtKB-KW"/>
</dbReference>
<proteinExistence type="inferred from homology"/>
<evidence type="ECO:0000313" key="7">
    <source>
        <dbReference type="EMBL" id="SNQ49991.1"/>
    </source>
</evidence>
<dbReference type="Gene3D" id="3.90.1720.10">
    <property type="entry name" value="endopeptidase domain like (from Nostoc punctiforme)"/>
    <property type="match status" value="1"/>
</dbReference>
<feature type="compositionally biased region" description="Basic and acidic residues" evidence="5">
    <location>
        <begin position="7"/>
        <end position="25"/>
    </location>
</feature>
<dbReference type="PROSITE" id="PS51935">
    <property type="entry name" value="NLPC_P60"/>
    <property type="match status" value="1"/>
</dbReference>
<gene>
    <name evidence="7" type="ORF">FRACA_40019</name>
</gene>
<dbReference type="InterPro" id="IPR000064">
    <property type="entry name" value="NLP_P60_dom"/>
</dbReference>
<feature type="compositionally biased region" description="Acidic residues" evidence="5">
    <location>
        <begin position="26"/>
        <end position="41"/>
    </location>
</feature>
<keyword evidence="2" id="KW-0645">Protease</keyword>
<dbReference type="AlphaFoldDB" id="A0A2I2KWF2"/>
<evidence type="ECO:0000259" key="6">
    <source>
        <dbReference type="PROSITE" id="PS51935"/>
    </source>
</evidence>
<dbReference type="InterPro" id="IPR038765">
    <property type="entry name" value="Papain-like_cys_pep_sf"/>
</dbReference>
<organism evidence="7 8">
    <name type="scientific">Frankia canadensis</name>
    <dbReference type="NCBI Taxonomy" id="1836972"/>
    <lineage>
        <taxon>Bacteria</taxon>
        <taxon>Bacillati</taxon>
        <taxon>Actinomycetota</taxon>
        <taxon>Actinomycetes</taxon>
        <taxon>Frankiales</taxon>
        <taxon>Frankiaceae</taxon>
        <taxon>Frankia</taxon>
    </lineage>
</organism>
<dbReference type="Proteomes" id="UP000234331">
    <property type="component" value="Unassembled WGS sequence"/>
</dbReference>